<reference evidence="1 2" key="1">
    <citation type="submission" date="2018-08" db="EMBL/GenBank/DDBJ databases">
        <title>A genome reference for cultivated species of the human gut microbiota.</title>
        <authorList>
            <person name="Zou Y."/>
            <person name="Xue W."/>
            <person name="Luo G."/>
        </authorList>
    </citation>
    <scope>NUCLEOTIDE SEQUENCE [LARGE SCALE GENOMIC DNA]</scope>
    <source>
        <strain evidence="1 2">OM06-2</strain>
    </source>
</reference>
<proteinExistence type="predicted"/>
<evidence type="ECO:0000313" key="2">
    <source>
        <dbReference type="Proteomes" id="UP000260814"/>
    </source>
</evidence>
<comment type="caution">
    <text evidence="1">The sequence shown here is derived from an EMBL/GenBank/DDBJ whole genome shotgun (WGS) entry which is preliminary data.</text>
</comment>
<organism evidence="1 2">
    <name type="scientific">Phocaeicola plebeius</name>
    <dbReference type="NCBI Taxonomy" id="310297"/>
    <lineage>
        <taxon>Bacteria</taxon>
        <taxon>Pseudomonadati</taxon>
        <taxon>Bacteroidota</taxon>
        <taxon>Bacteroidia</taxon>
        <taxon>Bacteroidales</taxon>
        <taxon>Bacteroidaceae</taxon>
        <taxon>Phocaeicola</taxon>
    </lineage>
</organism>
<accession>A0A3E4ZAE2</accession>
<protein>
    <submittedName>
        <fullName evidence="1">Uncharacterized protein</fullName>
    </submittedName>
</protein>
<sequence>MPKGYFSATQRSWKAQRQIGSEKYALYARHIEEDFLKSIHDAQFGICHATGTFAENIRSGKDDGRNEMAISATT</sequence>
<gene>
    <name evidence="1" type="ORF">DXB87_06240</name>
</gene>
<evidence type="ECO:0000313" key="1">
    <source>
        <dbReference type="EMBL" id="RGM92060.1"/>
    </source>
</evidence>
<name>A0A3E4ZAE2_9BACT</name>
<dbReference type="Proteomes" id="UP000260814">
    <property type="component" value="Unassembled WGS sequence"/>
</dbReference>
<dbReference type="AlphaFoldDB" id="A0A3E4ZAE2"/>
<dbReference type="EMBL" id="QSTW01000005">
    <property type="protein sequence ID" value="RGM92060.1"/>
    <property type="molecule type" value="Genomic_DNA"/>
</dbReference>